<dbReference type="InterPro" id="IPR050189">
    <property type="entry name" value="MFS_Efflux_Transporters"/>
</dbReference>
<feature type="transmembrane region" description="Helical" evidence="6">
    <location>
        <begin position="246"/>
        <end position="270"/>
    </location>
</feature>
<dbReference type="InterPro" id="IPR011701">
    <property type="entry name" value="MFS"/>
</dbReference>
<dbReference type="CDD" id="cd17324">
    <property type="entry name" value="MFS_NepI_like"/>
    <property type="match status" value="1"/>
</dbReference>
<feature type="transmembrane region" description="Helical" evidence="6">
    <location>
        <begin position="64"/>
        <end position="81"/>
    </location>
</feature>
<dbReference type="PANTHER" id="PTHR43124:SF3">
    <property type="entry name" value="CHLORAMPHENICOL EFFLUX PUMP RV0191"/>
    <property type="match status" value="1"/>
</dbReference>
<organism evidence="8 9">
    <name type="scientific">Amycolatopsis taiwanensis</name>
    <dbReference type="NCBI Taxonomy" id="342230"/>
    <lineage>
        <taxon>Bacteria</taxon>
        <taxon>Bacillati</taxon>
        <taxon>Actinomycetota</taxon>
        <taxon>Actinomycetes</taxon>
        <taxon>Pseudonocardiales</taxon>
        <taxon>Pseudonocardiaceae</taxon>
        <taxon>Amycolatopsis</taxon>
    </lineage>
</organism>
<dbReference type="InterPro" id="IPR020846">
    <property type="entry name" value="MFS_dom"/>
</dbReference>
<keyword evidence="5 6" id="KW-0472">Membrane</keyword>
<name>A0A9W6R0W6_9PSEU</name>
<feature type="transmembrane region" description="Helical" evidence="6">
    <location>
        <begin position="282"/>
        <end position="302"/>
    </location>
</feature>
<evidence type="ECO:0000256" key="6">
    <source>
        <dbReference type="SAM" id="Phobius"/>
    </source>
</evidence>
<dbReference type="PROSITE" id="PS50850">
    <property type="entry name" value="MFS"/>
    <property type="match status" value="1"/>
</dbReference>
<evidence type="ECO:0000313" key="8">
    <source>
        <dbReference type="EMBL" id="GLY66313.1"/>
    </source>
</evidence>
<evidence type="ECO:0000256" key="2">
    <source>
        <dbReference type="ARBA" id="ARBA00022475"/>
    </source>
</evidence>
<dbReference type="SUPFAM" id="SSF103473">
    <property type="entry name" value="MFS general substrate transporter"/>
    <property type="match status" value="1"/>
</dbReference>
<dbReference type="RefSeq" id="WP_285487137.1">
    <property type="nucleotide sequence ID" value="NZ_BSTI01000005.1"/>
</dbReference>
<feature type="domain" description="Major facilitator superfamily (MFS) profile" evidence="7">
    <location>
        <begin position="22"/>
        <end position="395"/>
    </location>
</feature>
<dbReference type="Gene3D" id="1.20.1250.20">
    <property type="entry name" value="MFS general substrate transporter like domains"/>
    <property type="match status" value="2"/>
</dbReference>
<keyword evidence="4 6" id="KW-1133">Transmembrane helix</keyword>
<keyword evidence="3 6" id="KW-0812">Transmembrane</keyword>
<dbReference type="InterPro" id="IPR036259">
    <property type="entry name" value="MFS_trans_sf"/>
</dbReference>
<feature type="transmembrane region" description="Helical" evidence="6">
    <location>
        <begin position="88"/>
        <end position="111"/>
    </location>
</feature>
<keyword evidence="9" id="KW-1185">Reference proteome</keyword>
<evidence type="ECO:0000256" key="4">
    <source>
        <dbReference type="ARBA" id="ARBA00022989"/>
    </source>
</evidence>
<feature type="transmembrane region" description="Helical" evidence="6">
    <location>
        <begin position="342"/>
        <end position="365"/>
    </location>
</feature>
<keyword evidence="2" id="KW-1003">Cell membrane</keyword>
<evidence type="ECO:0000256" key="5">
    <source>
        <dbReference type="ARBA" id="ARBA00023136"/>
    </source>
</evidence>
<dbReference type="Proteomes" id="UP001165136">
    <property type="component" value="Unassembled WGS sequence"/>
</dbReference>
<dbReference type="EMBL" id="BSTI01000005">
    <property type="protein sequence ID" value="GLY66313.1"/>
    <property type="molecule type" value="Genomic_DNA"/>
</dbReference>
<feature type="transmembrane region" description="Helical" evidence="6">
    <location>
        <begin position="146"/>
        <end position="166"/>
    </location>
</feature>
<feature type="transmembrane region" description="Helical" evidence="6">
    <location>
        <begin position="371"/>
        <end position="391"/>
    </location>
</feature>
<dbReference type="GO" id="GO:0022857">
    <property type="term" value="F:transmembrane transporter activity"/>
    <property type="evidence" value="ECO:0007669"/>
    <property type="project" value="InterPro"/>
</dbReference>
<protein>
    <submittedName>
        <fullName evidence="8">MFS transporter</fullName>
    </submittedName>
</protein>
<evidence type="ECO:0000256" key="1">
    <source>
        <dbReference type="ARBA" id="ARBA00004651"/>
    </source>
</evidence>
<feature type="transmembrane region" description="Helical" evidence="6">
    <location>
        <begin position="308"/>
        <end position="330"/>
    </location>
</feature>
<evidence type="ECO:0000256" key="3">
    <source>
        <dbReference type="ARBA" id="ARBA00022692"/>
    </source>
</evidence>
<comment type="caution">
    <text evidence="8">The sequence shown here is derived from an EMBL/GenBank/DDBJ whole genome shotgun (WGS) entry which is preliminary data.</text>
</comment>
<feature type="transmembrane region" description="Helical" evidence="6">
    <location>
        <begin position="218"/>
        <end position="240"/>
    </location>
</feature>
<gene>
    <name evidence="8" type="primary">araJ</name>
    <name evidence="8" type="ORF">Atai01_29320</name>
</gene>
<dbReference type="Pfam" id="PF07690">
    <property type="entry name" value="MFS_1"/>
    <property type="match status" value="1"/>
</dbReference>
<reference evidence="8" key="1">
    <citation type="submission" date="2023-03" db="EMBL/GenBank/DDBJ databases">
        <title>Amycolatopsis taiwanensis NBRC 103393.</title>
        <authorList>
            <person name="Ichikawa N."/>
            <person name="Sato H."/>
            <person name="Tonouchi N."/>
        </authorList>
    </citation>
    <scope>NUCLEOTIDE SEQUENCE</scope>
    <source>
        <strain evidence="8">NBRC 103393</strain>
    </source>
</reference>
<dbReference type="PANTHER" id="PTHR43124">
    <property type="entry name" value="PURINE EFFLUX PUMP PBUE"/>
    <property type="match status" value="1"/>
</dbReference>
<evidence type="ECO:0000259" key="7">
    <source>
        <dbReference type="PROSITE" id="PS50850"/>
    </source>
</evidence>
<feature type="transmembrane region" description="Helical" evidence="6">
    <location>
        <begin position="20"/>
        <end position="44"/>
    </location>
</feature>
<dbReference type="GO" id="GO:0005886">
    <property type="term" value="C:plasma membrane"/>
    <property type="evidence" value="ECO:0007669"/>
    <property type="project" value="UniProtKB-SubCell"/>
</dbReference>
<accession>A0A9W6R0W6</accession>
<feature type="transmembrane region" description="Helical" evidence="6">
    <location>
        <begin position="117"/>
        <end position="139"/>
    </location>
</feature>
<comment type="subcellular location">
    <subcellularLocation>
        <location evidence="1">Cell membrane</location>
        <topology evidence="1">Multi-pass membrane protein</topology>
    </subcellularLocation>
</comment>
<proteinExistence type="predicted"/>
<evidence type="ECO:0000313" key="9">
    <source>
        <dbReference type="Proteomes" id="UP001165136"/>
    </source>
</evidence>
<sequence>MTPATTSPGTPAPATTGRAFPVIAGFLLCIFAIGTAELLVGGLLPEIAGTLHVSVAGAGQLVTAYALGVVIGGPLITVLTARMPRKGLVLGLVALFVAGSLVSAAATSYGLLVVSRVLAALSQGTLFAISMVVVTTVVPPERAGRAIAIVVSGLTIATVLGVPLGALLGRAFGWRTPFLAVALVAVAGGVVLAVAMPRTPAPITGARSELRVLRRRPVLLAITTTAIGFAGVGTVLTYLMPLLTQVSGFSAGVASALLLAYGVGSLLGNFAAGRLTDVSPTMTVRAVFLGLTVILAVLPFAVVWQPGAIVAVLAFGLLATATIAPLQGLILRHAADAPTLSVAVNVSGFNLANALGSALGGGIVAAGALRWNGLAGAALALAGLGLSWLAASRAAATPQEA</sequence>
<feature type="transmembrane region" description="Helical" evidence="6">
    <location>
        <begin position="178"/>
        <end position="197"/>
    </location>
</feature>
<dbReference type="AlphaFoldDB" id="A0A9W6R0W6"/>